<dbReference type="SMART" id="SM00356">
    <property type="entry name" value="ZnF_C3H1"/>
    <property type="match status" value="1"/>
</dbReference>
<proteinExistence type="predicted"/>
<feature type="compositionally biased region" description="Polar residues" evidence="5">
    <location>
        <begin position="1"/>
        <end position="20"/>
    </location>
</feature>
<feature type="region of interest" description="Disordered" evidence="5">
    <location>
        <begin position="87"/>
        <end position="112"/>
    </location>
</feature>
<evidence type="ECO:0000256" key="2">
    <source>
        <dbReference type="ARBA" id="ARBA00022771"/>
    </source>
</evidence>
<dbReference type="Pfam" id="PF00642">
    <property type="entry name" value="zf-CCCH"/>
    <property type="match status" value="1"/>
</dbReference>
<dbReference type="AlphaFoldDB" id="F8PS03"/>
<keyword evidence="8" id="KW-1185">Reference proteome</keyword>
<evidence type="ECO:0000256" key="3">
    <source>
        <dbReference type="ARBA" id="ARBA00022833"/>
    </source>
</evidence>
<feature type="zinc finger region" description="C3H1-type" evidence="4">
    <location>
        <begin position="22"/>
        <end position="50"/>
    </location>
</feature>
<protein>
    <recommendedName>
        <fullName evidence="6">C3H1-type domain-containing protein</fullName>
    </recommendedName>
</protein>
<evidence type="ECO:0000256" key="4">
    <source>
        <dbReference type="PROSITE-ProRule" id="PRU00723"/>
    </source>
</evidence>
<dbReference type="HOGENOM" id="CLU_1801155_0_0_1"/>
<sequence length="144" mass="15775">MEGSQPLNNMNGRWQQSYQPPDQRKGVCRDYYNNGYCARGALCKYSHGEDAVVPSQLFPMNGSPIPGGSMPFMPMFPGVMPFGMGGQGAAYDPHQARMDMRPPPSGHAGRGQRPPLLHMAQKDETMQDAQTIHASGELPVIQDL</sequence>
<evidence type="ECO:0000259" key="6">
    <source>
        <dbReference type="PROSITE" id="PS50103"/>
    </source>
</evidence>
<keyword evidence="2 4" id="KW-0863">Zinc-finger</keyword>
<evidence type="ECO:0000313" key="8">
    <source>
        <dbReference type="Proteomes" id="UP000008063"/>
    </source>
</evidence>
<evidence type="ECO:0000313" key="7">
    <source>
        <dbReference type="EMBL" id="EGO00669.1"/>
    </source>
</evidence>
<dbReference type="Proteomes" id="UP000008063">
    <property type="component" value="Unassembled WGS sequence"/>
</dbReference>
<dbReference type="SUPFAM" id="SSF90229">
    <property type="entry name" value="CCCH zinc finger"/>
    <property type="match status" value="1"/>
</dbReference>
<evidence type="ECO:0000256" key="5">
    <source>
        <dbReference type="SAM" id="MobiDB-lite"/>
    </source>
</evidence>
<dbReference type="InterPro" id="IPR000571">
    <property type="entry name" value="Znf_CCCH"/>
</dbReference>
<dbReference type="EMBL" id="GL945478">
    <property type="protein sequence ID" value="EGO00669.1"/>
    <property type="molecule type" value="Genomic_DNA"/>
</dbReference>
<dbReference type="GO" id="GO:0008270">
    <property type="term" value="F:zinc ion binding"/>
    <property type="evidence" value="ECO:0007669"/>
    <property type="project" value="UniProtKB-KW"/>
</dbReference>
<dbReference type="InterPro" id="IPR036855">
    <property type="entry name" value="Znf_CCCH_sf"/>
</dbReference>
<keyword evidence="3 4" id="KW-0862">Zinc</keyword>
<feature type="domain" description="C3H1-type" evidence="6">
    <location>
        <begin position="22"/>
        <end position="50"/>
    </location>
</feature>
<dbReference type="STRING" id="936435.F8PS03"/>
<feature type="non-terminal residue" evidence="7">
    <location>
        <position position="144"/>
    </location>
</feature>
<accession>F8PS03</accession>
<dbReference type="InParanoid" id="F8PS03"/>
<reference evidence="8" key="1">
    <citation type="journal article" date="2011" name="Science">
        <title>The plant cell wall-decomposing machinery underlies the functional diversity of forest fungi.</title>
        <authorList>
            <person name="Eastwood D.C."/>
            <person name="Floudas D."/>
            <person name="Binder M."/>
            <person name="Majcherczyk A."/>
            <person name="Schneider P."/>
            <person name="Aerts A."/>
            <person name="Asiegbu F.O."/>
            <person name="Baker S.E."/>
            <person name="Barry K."/>
            <person name="Bendiksby M."/>
            <person name="Blumentritt M."/>
            <person name="Coutinho P.M."/>
            <person name="Cullen D."/>
            <person name="de Vries R.P."/>
            <person name="Gathman A."/>
            <person name="Goodell B."/>
            <person name="Henrissat B."/>
            <person name="Ihrmark K."/>
            <person name="Kauserud H."/>
            <person name="Kohler A."/>
            <person name="LaButti K."/>
            <person name="Lapidus A."/>
            <person name="Lavin J.L."/>
            <person name="Lee Y.-H."/>
            <person name="Lindquist E."/>
            <person name="Lilly W."/>
            <person name="Lucas S."/>
            <person name="Morin E."/>
            <person name="Murat C."/>
            <person name="Oguiza J.A."/>
            <person name="Park J."/>
            <person name="Pisabarro A.G."/>
            <person name="Riley R."/>
            <person name="Rosling A."/>
            <person name="Salamov A."/>
            <person name="Schmidt O."/>
            <person name="Schmutz J."/>
            <person name="Skrede I."/>
            <person name="Stenlid J."/>
            <person name="Wiebenga A."/>
            <person name="Xie X."/>
            <person name="Kuees U."/>
            <person name="Hibbett D.S."/>
            <person name="Hoffmeister D."/>
            <person name="Hoegberg N."/>
            <person name="Martin F."/>
            <person name="Grigoriev I.V."/>
            <person name="Watkinson S.C."/>
        </authorList>
    </citation>
    <scope>NUCLEOTIDE SEQUENCE [LARGE SCALE GENOMIC DNA]</scope>
    <source>
        <strain evidence="8">strain S7.3</strain>
    </source>
</reference>
<feature type="region of interest" description="Disordered" evidence="5">
    <location>
        <begin position="1"/>
        <end position="24"/>
    </location>
</feature>
<keyword evidence="1 4" id="KW-0479">Metal-binding</keyword>
<dbReference type="OrthoDB" id="443401at2759"/>
<name>F8PS03_SERL3</name>
<organism evidence="8">
    <name type="scientific">Serpula lacrymans var. lacrymans (strain S7.3)</name>
    <name type="common">Dry rot fungus</name>
    <dbReference type="NCBI Taxonomy" id="936435"/>
    <lineage>
        <taxon>Eukaryota</taxon>
        <taxon>Fungi</taxon>
        <taxon>Dikarya</taxon>
        <taxon>Basidiomycota</taxon>
        <taxon>Agaricomycotina</taxon>
        <taxon>Agaricomycetes</taxon>
        <taxon>Agaricomycetidae</taxon>
        <taxon>Boletales</taxon>
        <taxon>Coniophorineae</taxon>
        <taxon>Serpulaceae</taxon>
        <taxon>Serpula</taxon>
    </lineage>
</organism>
<evidence type="ECO:0000256" key="1">
    <source>
        <dbReference type="ARBA" id="ARBA00022723"/>
    </source>
</evidence>
<gene>
    <name evidence="7" type="ORF">SERLA73DRAFT_133637</name>
</gene>
<dbReference type="PROSITE" id="PS50103">
    <property type="entry name" value="ZF_C3H1"/>
    <property type="match status" value="1"/>
</dbReference>
<dbReference type="Gene3D" id="4.10.1000.10">
    <property type="entry name" value="Zinc finger, CCCH-type"/>
    <property type="match status" value="1"/>
</dbReference>